<dbReference type="EMBL" id="CP017758">
    <property type="protein sequence ID" value="AQV96368.1"/>
    <property type="molecule type" value="Genomic_DNA"/>
</dbReference>
<dbReference type="InterPro" id="IPR013078">
    <property type="entry name" value="His_Pase_superF_clade-1"/>
</dbReference>
<sequence>MKTLFLVRHAKSSRDDPSLPDRERPLDDRGRQDAPEMGRCLAGGKVKPDQIVSSPAVRALTTAQLIADELGYERKDIVIDDRLYASSADALLAVIRALDKKLGSVMLFGHNPEFTDLAHRLSGEITDMPTCAVARFRFDTKAWEDVGEITPAKVTLDSPKK</sequence>
<name>A0A1U9UUJ8_CUPNE</name>
<gene>
    <name evidence="2" type="ORF">BJN34_21075</name>
</gene>
<evidence type="ECO:0000313" key="3">
    <source>
        <dbReference type="Proteomes" id="UP000189627"/>
    </source>
</evidence>
<dbReference type="PANTHER" id="PTHR47623">
    <property type="entry name" value="OS09G0287300 PROTEIN"/>
    <property type="match status" value="1"/>
</dbReference>
<organism evidence="2 3">
    <name type="scientific">Cupriavidus necator</name>
    <name type="common">Alcaligenes eutrophus</name>
    <name type="synonym">Ralstonia eutropha</name>
    <dbReference type="NCBI Taxonomy" id="106590"/>
    <lineage>
        <taxon>Bacteria</taxon>
        <taxon>Pseudomonadati</taxon>
        <taxon>Pseudomonadota</taxon>
        <taxon>Betaproteobacteria</taxon>
        <taxon>Burkholderiales</taxon>
        <taxon>Burkholderiaceae</taxon>
        <taxon>Cupriavidus</taxon>
    </lineage>
</organism>
<dbReference type="AlphaFoldDB" id="A0A1U9UUJ8"/>
<protein>
    <submittedName>
        <fullName evidence="2">Histidine phosphatase</fullName>
    </submittedName>
</protein>
<dbReference type="SUPFAM" id="SSF53254">
    <property type="entry name" value="Phosphoglycerate mutase-like"/>
    <property type="match status" value="1"/>
</dbReference>
<evidence type="ECO:0000313" key="2">
    <source>
        <dbReference type="EMBL" id="AQV96368.1"/>
    </source>
</evidence>
<reference evidence="3" key="1">
    <citation type="submission" date="2017-02" db="EMBL/GenBank/DDBJ databases">
        <title>Complete genome sequence of Cupriavidus necator strain NH9, a 3-chlorobenzoate degrader.</title>
        <authorList>
            <person name="Moriuchi R."/>
            <person name="Dohra H."/>
            <person name="Ogawa N."/>
        </authorList>
    </citation>
    <scope>NUCLEOTIDE SEQUENCE [LARGE SCALE GENOMIC DNA]</scope>
    <source>
        <strain evidence="3">NH9</strain>
    </source>
</reference>
<dbReference type="Gene3D" id="3.40.50.1240">
    <property type="entry name" value="Phosphoglycerate mutase-like"/>
    <property type="match status" value="1"/>
</dbReference>
<proteinExistence type="predicted"/>
<dbReference type="OrthoDB" id="9810154at2"/>
<dbReference type="PANTHER" id="PTHR47623:SF1">
    <property type="entry name" value="OS09G0287300 PROTEIN"/>
    <property type="match status" value="1"/>
</dbReference>
<dbReference type="RefSeq" id="WP_078198839.1">
    <property type="nucleotide sequence ID" value="NZ_CP017758.1"/>
</dbReference>
<dbReference type="InterPro" id="IPR029033">
    <property type="entry name" value="His_PPase_superfam"/>
</dbReference>
<dbReference type="KEGG" id="cuh:BJN34_21075"/>
<dbReference type="CDD" id="cd07067">
    <property type="entry name" value="HP_PGM_like"/>
    <property type="match status" value="1"/>
</dbReference>
<dbReference type="Proteomes" id="UP000189627">
    <property type="component" value="Chromosome 2"/>
</dbReference>
<feature type="region of interest" description="Disordered" evidence="1">
    <location>
        <begin position="9"/>
        <end position="42"/>
    </location>
</feature>
<evidence type="ECO:0000256" key="1">
    <source>
        <dbReference type="SAM" id="MobiDB-lite"/>
    </source>
</evidence>
<accession>A0A1U9UUJ8</accession>
<dbReference type="Pfam" id="PF00300">
    <property type="entry name" value="His_Phos_1"/>
    <property type="match status" value="1"/>
</dbReference>
<feature type="compositionally biased region" description="Basic and acidic residues" evidence="1">
    <location>
        <begin position="12"/>
        <end position="36"/>
    </location>
</feature>